<dbReference type="Pfam" id="PF12375">
    <property type="entry name" value="DUF3653"/>
    <property type="match status" value="1"/>
</dbReference>
<dbReference type="InterPro" id="IPR021077">
    <property type="entry name" value="Phage_phi-Lf_Orf112"/>
</dbReference>
<evidence type="ECO:0000256" key="1">
    <source>
        <dbReference type="SAM" id="MobiDB-lite"/>
    </source>
</evidence>
<evidence type="ECO:0000313" key="3">
    <source>
        <dbReference type="Proteomes" id="UP000078503"/>
    </source>
</evidence>
<dbReference type="Proteomes" id="UP000078503">
    <property type="component" value="Unassembled WGS sequence"/>
</dbReference>
<name>A0A178K3B7_9GAMM</name>
<organism evidence="2 3">
    <name type="scientific">Photobacterium jeanii</name>
    <dbReference type="NCBI Taxonomy" id="858640"/>
    <lineage>
        <taxon>Bacteria</taxon>
        <taxon>Pseudomonadati</taxon>
        <taxon>Pseudomonadota</taxon>
        <taxon>Gammaproteobacteria</taxon>
        <taxon>Vibrionales</taxon>
        <taxon>Vibrionaceae</taxon>
        <taxon>Photobacterium</taxon>
    </lineage>
</organism>
<comment type="caution">
    <text evidence="2">The sequence shown here is derived from an EMBL/GenBank/DDBJ whole genome shotgun (WGS) entry which is preliminary data.</text>
</comment>
<feature type="compositionally biased region" description="Basic residues" evidence="1">
    <location>
        <begin position="139"/>
        <end position="156"/>
    </location>
</feature>
<dbReference type="EMBL" id="LVHF01000033">
    <property type="protein sequence ID" value="OAN11577.1"/>
    <property type="molecule type" value="Genomic_DNA"/>
</dbReference>
<keyword evidence="3" id="KW-1185">Reference proteome</keyword>
<reference evidence="2 3" key="1">
    <citation type="submission" date="2016-03" db="EMBL/GenBank/DDBJ databases">
        <title>Photobacterium proteolyticum sp. nov. a protease producing bacterium isolated from ocean sediments of Laizhou Bay.</title>
        <authorList>
            <person name="Li Y."/>
        </authorList>
    </citation>
    <scope>NUCLEOTIDE SEQUENCE [LARGE SCALE GENOMIC DNA]</scope>
    <source>
        <strain evidence="2 3">R-40508</strain>
    </source>
</reference>
<dbReference type="AlphaFoldDB" id="A0A178K3B7"/>
<protein>
    <submittedName>
        <fullName evidence="2">S-adenosylhomocysteine hydrolase</fullName>
    </submittedName>
</protein>
<proteinExistence type="predicted"/>
<dbReference type="STRING" id="858640.A3K86_21895"/>
<accession>A0A178K3B7</accession>
<dbReference type="OrthoDB" id="6261728at2"/>
<gene>
    <name evidence="2" type="ORF">A3K86_21895</name>
</gene>
<sequence length="156" mass="18807">MLHESFVKLFWHCFEDIHQGAAWFHVNPVTVKRWLSGWMDVNPMAEKLLIIRARGYLPDDTRWTGFRIDEERCVIITPEGRRFSPKELDSMALRFDEYHWLKRMYELDYVPVRSNIVTPLPFRGGRRVKQPQSDTVTKEKKKMYREKIKKRANRLP</sequence>
<dbReference type="GO" id="GO:0016787">
    <property type="term" value="F:hydrolase activity"/>
    <property type="evidence" value="ECO:0007669"/>
    <property type="project" value="UniProtKB-KW"/>
</dbReference>
<dbReference type="RefSeq" id="WP_068336659.1">
    <property type="nucleotide sequence ID" value="NZ_LVHF01000033.1"/>
</dbReference>
<evidence type="ECO:0000313" key="2">
    <source>
        <dbReference type="EMBL" id="OAN11577.1"/>
    </source>
</evidence>
<keyword evidence="2" id="KW-0378">Hydrolase</keyword>
<feature type="region of interest" description="Disordered" evidence="1">
    <location>
        <begin position="127"/>
        <end position="156"/>
    </location>
</feature>